<evidence type="ECO:0000313" key="1">
    <source>
        <dbReference type="EMBL" id="CAD7573775.1"/>
    </source>
</evidence>
<accession>A0A7R9J715</accession>
<organism evidence="1">
    <name type="scientific">Timema californicum</name>
    <name type="common">California timema</name>
    <name type="synonym">Walking stick</name>
    <dbReference type="NCBI Taxonomy" id="61474"/>
    <lineage>
        <taxon>Eukaryota</taxon>
        <taxon>Metazoa</taxon>
        <taxon>Ecdysozoa</taxon>
        <taxon>Arthropoda</taxon>
        <taxon>Hexapoda</taxon>
        <taxon>Insecta</taxon>
        <taxon>Pterygota</taxon>
        <taxon>Neoptera</taxon>
        <taxon>Polyneoptera</taxon>
        <taxon>Phasmatodea</taxon>
        <taxon>Timematodea</taxon>
        <taxon>Timematoidea</taxon>
        <taxon>Timematidae</taxon>
        <taxon>Timema</taxon>
    </lineage>
</organism>
<dbReference type="AlphaFoldDB" id="A0A7R9J715"/>
<name>A0A7R9J715_TIMCA</name>
<gene>
    <name evidence="1" type="ORF">TCMB3V08_LOCUS6401</name>
</gene>
<protein>
    <submittedName>
        <fullName evidence="1">(California timema) hypothetical protein</fullName>
    </submittedName>
</protein>
<reference evidence="1" key="1">
    <citation type="submission" date="2020-11" db="EMBL/GenBank/DDBJ databases">
        <authorList>
            <person name="Tran Van P."/>
        </authorList>
    </citation>
    <scope>NUCLEOTIDE SEQUENCE</scope>
</reference>
<sequence>MVVIQPLTTEKIKKLLDDCQSTSISSYTLESSDISITGNTISEHSPCQCMFGPQPSVDEGDTVPTHYFPALSQEVVQQLVEEAKGSMPFFQFKHSL</sequence>
<proteinExistence type="predicted"/>
<dbReference type="EMBL" id="OE181822">
    <property type="protein sequence ID" value="CAD7573775.1"/>
    <property type="molecule type" value="Genomic_DNA"/>
</dbReference>